<name>A0ABW0XDV7_9ACTN</name>
<keyword evidence="1" id="KW-0472">Membrane</keyword>
<proteinExistence type="predicted"/>
<accession>A0ABW0XDV7</accession>
<feature type="transmembrane region" description="Helical" evidence="1">
    <location>
        <begin position="128"/>
        <end position="150"/>
    </location>
</feature>
<keyword evidence="1" id="KW-1133">Transmembrane helix</keyword>
<evidence type="ECO:0000313" key="3">
    <source>
        <dbReference type="Proteomes" id="UP001596183"/>
    </source>
</evidence>
<dbReference type="RefSeq" id="WP_381204370.1">
    <property type="nucleotide sequence ID" value="NZ_JBHSPC010000006.1"/>
</dbReference>
<dbReference type="Pfam" id="PF22765">
    <property type="entry name" value="DUF7010"/>
    <property type="match status" value="1"/>
</dbReference>
<feature type="transmembrane region" description="Helical" evidence="1">
    <location>
        <begin position="12"/>
        <end position="30"/>
    </location>
</feature>
<dbReference type="Proteomes" id="UP001596183">
    <property type="component" value="Unassembled WGS sequence"/>
</dbReference>
<sequence length="156" mass="15640">MVGTSVVTATPAAVAAVLGLAATAGVLVLGRRVVSQGPPPPPMDAGVMRRFGWINIAQWAAIAATVVVCVACGVPSWIPVLVVIIVGVHFLPLATLFQQSEYRVTAAVLIAAGVAAGVVGTAGGPPTAVRATACIPAALALWGSAVWLLGRRTGTR</sequence>
<comment type="caution">
    <text evidence="2">The sequence shown here is derived from an EMBL/GenBank/DDBJ whole genome shotgun (WGS) entry which is preliminary data.</text>
</comment>
<dbReference type="InterPro" id="IPR053824">
    <property type="entry name" value="DUF7010"/>
</dbReference>
<gene>
    <name evidence="2" type="ORF">ACFP2V_01060</name>
</gene>
<feature type="transmembrane region" description="Helical" evidence="1">
    <location>
        <begin position="77"/>
        <end position="97"/>
    </location>
</feature>
<keyword evidence="3" id="KW-1185">Reference proteome</keyword>
<feature type="transmembrane region" description="Helical" evidence="1">
    <location>
        <begin position="51"/>
        <end position="71"/>
    </location>
</feature>
<protein>
    <submittedName>
        <fullName evidence="2">DUF7010 family protein</fullName>
    </submittedName>
</protein>
<dbReference type="EMBL" id="JBHSPC010000006">
    <property type="protein sequence ID" value="MFC5668752.1"/>
    <property type="molecule type" value="Genomic_DNA"/>
</dbReference>
<keyword evidence="1" id="KW-0812">Transmembrane</keyword>
<evidence type="ECO:0000256" key="1">
    <source>
        <dbReference type="SAM" id="Phobius"/>
    </source>
</evidence>
<reference evidence="3" key="1">
    <citation type="journal article" date="2019" name="Int. J. Syst. Evol. Microbiol.">
        <title>The Global Catalogue of Microorganisms (GCM) 10K type strain sequencing project: providing services to taxonomists for standard genome sequencing and annotation.</title>
        <authorList>
            <consortium name="The Broad Institute Genomics Platform"/>
            <consortium name="The Broad Institute Genome Sequencing Center for Infectious Disease"/>
            <person name="Wu L."/>
            <person name="Ma J."/>
        </authorList>
    </citation>
    <scope>NUCLEOTIDE SEQUENCE [LARGE SCALE GENOMIC DNA]</scope>
    <source>
        <strain evidence="3">JCM 13852</strain>
    </source>
</reference>
<evidence type="ECO:0000313" key="2">
    <source>
        <dbReference type="EMBL" id="MFC5668752.1"/>
    </source>
</evidence>
<organism evidence="2 3">
    <name type="scientific">Streptomyces incanus</name>
    <dbReference type="NCBI Taxonomy" id="887453"/>
    <lineage>
        <taxon>Bacteria</taxon>
        <taxon>Bacillati</taxon>
        <taxon>Actinomycetota</taxon>
        <taxon>Actinomycetes</taxon>
        <taxon>Kitasatosporales</taxon>
        <taxon>Streptomycetaceae</taxon>
        <taxon>Streptomyces</taxon>
    </lineage>
</organism>
<feature type="transmembrane region" description="Helical" evidence="1">
    <location>
        <begin position="104"/>
        <end position="122"/>
    </location>
</feature>